<dbReference type="PANTHER" id="PTHR12131:SF1">
    <property type="entry name" value="ATP-DEPENDENT RNA HELICASE SUPV3L1, MITOCHONDRIAL-RELATED"/>
    <property type="match status" value="1"/>
</dbReference>
<dbReference type="InterPro" id="IPR050699">
    <property type="entry name" value="RNA-DNA_Helicase"/>
</dbReference>
<dbReference type="Gene3D" id="1.10.3380.30">
    <property type="match status" value="2"/>
</dbReference>
<comment type="subcellular location">
    <subcellularLocation>
        <location evidence="1">Cytoplasm</location>
    </subcellularLocation>
</comment>
<evidence type="ECO:0000313" key="13">
    <source>
        <dbReference type="RefSeq" id="XP_031567068.1"/>
    </source>
</evidence>
<dbReference type="CDD" id="cd18795">
    <property type="entry name" value="SF2_C_Ski2"/>
    <property type="match status" value="1"/>
</dbReference>
<dbReference type="FunFam" id="3.40.50.300:FF:000447">
    <property type="entry name" value="helicase SKI2W isoform X2"/>
    <property type="match status" value="1"/>
</dbReference>
<name>A0A6P8IKV3_ACTTE</name>
<dbReference type="SUPFAM" id="SSF52540">
    <property type="entry name" value="P-loop containing nucleoside triphosphate hydrolases"/>
    <property type="match status" value="1"/>
</dbReference>
<feature type="compositionally biased region" description="Basic and acidic residues" evidence="9">
    <location>
        <begin position="513"/>
        <end position="525"/>
    </location>
</feature>
<feature type="region of interest" description="Disordered" evidence="9">
    <location>
        <begin position="513"/>
        <end position="532"/>
    </location>
</feature>
<evidence type="ECO:0000256" key="3">
    <source>
        <dbReference type="ARBA" id="ARBA00022741"/>
    </source>
</evidence>
<keyword evidence="12" id="KW-1185">Reference proteome</keyword>
<dbReference type="InterPro" id="IPR016438">
    <property type="entry name" value="SKI2-like"/>
</dbReference>
<dbReference type="InParanoid" id="A0A6P8IKV3"/>
<feature type="domain" description="Helicase ATP-binding" evidence="10">
    <location>
        <begin position="302"/>
        <end position="464"/>
    </location>
</feature>
<dbReference type="InterPro" id="IPR025696">
    <property type="entry name" value="Beta-barrel_MTR4"/>
</dbReference>
<dbReference type="Gene3D" id="3.40.50.300">
    <property type="entry name" value="P-loop containing nucleotide triphosphate hydrolases"/>
    <property type="match status" value="2"/>
</dbReference>
<dbReference type="GO" id="GO:0003723">
    <property type="term" value="F:RNA binding"/>
    <property type="evidence" value="ECO:0007669"/>
    <property type="project" value="UniProtKB-KW"/>
</dbReference>
<keyword evidence="7" id="KW-0694">RNA-binding</keyword>
<keyword evidence="3" id="KW-0547">Nucleotide-binding</keyword>
<dbReference type="GeneID" id="116302025"/>
<keyword evidence="4" id="KW-0378">Hydrolase</keyword>
<dbReference type="Pfam" id="PF17911">
    <property type="entry name" value="Ski2_N"/>
    <property type="match status" value="1"/>
</dbReference>
<feature type="domain" description="Helicase C-terminal" evidence="11">
    <location>
        <begin position="545"/>
        <end position="741"/>
    </location>
</feature>
<evidence type="ECO:0000256" key="8">
    <source>
        <dbReference type="ARBA" id="ARBA00047984"/>
    </source>
</evidence>
<dbReference type="Proteomes" id="UP000515163">
    <property type="component" value="Unplaced"/>
</dbReference>
<dbReference type="GO" id="GO:0003724">
    <property type="term" value="F:RNA helicase activity"/>
    <property type="evidence" value="ECO:0007669"/>
    <property type="project" value="UniProtKB-EC"/>
</dbReference>
<keyword evidence="2" id="KW-0963">Cytoplasm</keyword>
<evidence type="ECO:0000256" key="4">
    <source>
        <dbReference type="ARBA" id="ARBA00022801"/>
    </source>
</evidence>
<dbReference type="PROSITE" id="PS51194">
    <property type="entry name" value="HELICASE_CTER"/>
    <property type="match status" value="1"/>
</dbReference>
<evidence type="ECO:0000256" key="1">
    <source>
        <dbReference type="ARBA" id="ARBA00004496"/>
    </source>
</evidence>
<dbReference type="InterPro" id="IPR027417">
    <property type="entry name" value="P-loop_NTPase"/>
</dbReference>
<dbReference type="GO" id="GO:0016787">
    <property type="term" value="F:hydrolase activity"/>
    <property type="evidence" value="ECO:0007669"/>
    <property type="project" value="UniProtKB-KW"/>
</dbReference>
<dbReference type="GO" id="GO:0005524">
    <property type="term" value="F:ATP binding"/>
    <property type="evidence" value="ECO:0007669"/>
    <property type="project" value="UniProtKB-KW"/>
</dbReference>
<dbReference type="PANTHER" id="PTHR12131">
    <property type="entry name" value="ATP-DEPENDENT RNA AND DNA HELICASE"/>
    <property type="match status" value="1"/>
</dbReference>
<dbReference type="FunCoup" id="A0A6P8IKV3">
    <property type="interactions" value="1566"/>
</dbReference>
<keyword evidence="5" id="KW-0347">Helicase</keyword>
<dbReference type="SMART" id="SM01142">
    <property type="entry name" value="DSHCT"/>
    <property type="match status" value="1"/>
</dbReference>
<evidence type="ECO:0000256" key="7">
    <source>
        <dbReference type="ARBA" id="ARBA00022884"/>
    </source>
</evidence>
<dbReference type="Pfam" id="PF08148">
    <property type="entry name" value="DSHCT"/>
    <property type="match status" value="1"/>
</dbReference>
<keyword evidence="6" id="KW-0067">ATP-binding</keyword>
<evidence type="ECO:0000313" key="12">
    <source>
        <dbReference type="Proteomes" id="UP000515163"/>
    </source>
</evidence>
<dbReference type="AlphaFoldDB" id="A0A6P8IKV3"/>
<dbReference type="InterPro" id="IPR014001">
    <property type="entry name" value="Helicase_ATP-bd"/>
</dbReference>
<protein>
    <submittedName>
        <fullName evidence="13">Helicase SKI2W-like isoform X1</fullName>
    </submittedName>
</protein>
<dbReference type="InterPro" id="IPR012961">
    <property type="entry name" value="Ski2/MTR4_C"/>
</dbReference>
<dbReference type="Pfam" id="PF21408">
    <property type="entry name" value="MTR4-like_stalk"/>
    <property type="match status" value="1"/>
</dbReference>
<dbReference type="Pfam" id="PF13234">
    <property type="entry name" value="MTR4_beta-barrel"/>
    <property type="match status" value="1"/>
</dbReference>
<dbReference type="RefSeq" id="XP_031567068.1">
    <property type="nucleotide sequence ID" value="XM_031711208.1"/>
</dbReference>
<dbReference type="SMART" id="SM00487">
    <property type="entry name" value="DEXDc"/>
    <property type="match status" value="1"/>
</dbReference>
<dbReference type="FunFam" id="1.10.3380.30:FF:000001">
    <property type="entry name" value="Ski2 ATP-dependent RNA helicase"/>
    <property type="match status" value="1"/>
</dbReference>
<evidence type="ECO:0000256" key="2">
    <source>
        <dbReference type="ARBA" id="ARBA00022490"/>
    </source>
</evidence>
<evidence type="ECO:0000259" key="10">
    <source>
        <dbReference type="PROSITE" id="PS51192"/>
    </source>
</evidence>
<dbReference type="PROSITE" id="PS51192">
    <property type="entry name" value="HELICASE_ATP_BIND_1"/>
    <property type="match status" value="1"/>
</dbReference>
<reference evidence="13" key="1">
    <citation type="submission" date="2025-08" db="UniProtKB">
        <authorList>
            <consortium name="RefSeq"/>
        </authorList>
    </citation>
    <scope>IDENTIFICATION</scope>
    <source>
        <tissue evidence="13">Tentacle</tissue>
    </source>
</reference>
<feature type="compositionally biased region" description="Basic and acidic residues" evidence="9">
    <location>
        <begin position="233"/>
        <end position="261"/>
    </location>
</feature>
<evidence type="ECO:0000256" key="5">
    <source>
        <dbReference type="ARBA" id="ARBA00022806"/>
    </source>
</evidence>
<accession>A0A6P8IKV3</accession>
<sequence>MEENNKGCGFDILDIGCSGINEVVITPNQQKMKWKHLSTLPCGLPVWFENNRRKKMEEYLCEADKLKIHAFNNTQGFWPREKEIENAMVAELCAVQTSIKVERNPKTGKLRGFNEVFSLESSSSGSSSMALNRQPCALSEPIKGKSTNFPFFPGGMDHLETKRIEEDSAELNFVTGLLDTPPGFDGHIKFDDDKSRTAPGEVQDFIVSDVQSYTDLEDLEYSDHDNSDDECDDKQTVDEKEEKEDLGLASEKTAEPEQEKEKKEKWAFMIDVSKPVVDFHKKVLNMAHKWDFEPDTFQKQAIVKLESHDSVFVAAHTSAGKTAVAEYAIGLANRHKTKTIYTSPIKALSNQKFRDFKKNLVPSHPELDIGLITGDVQIKPEAACLIMTTEILRSMLYNGSDVIRDVEWVIFDEVHYINDPERGVVWEEVIIMLPDHVSIILLSATVPNTLEFADWIGRTKRKKIYVISTPKRPVPLEHFLYTGNSNKTSSEMFVLLDQNNVFQTRGYQMAADSIKERSSKGKEMSGAKGGRSHMNLKSEKNIWLSLVTMLEKKEKLPVVAFTFSRKKCDDNADQLGNLNLITSLERSKTQVLMQKYLAKLKGGDRTLPQVVRMQELLKRGIGVHHSGILPILKEVIEILFQEGLVKLLFATETFAMGVNMPARTVVFDSIRKHDGSSFRNLLPGEYVQMAGRAGRRGKDITGTVIILCKGDVPEMAELYSMMLGKPISLHSQFRLTYSMILNLLRVEQLRVQEMMKRSFAEFNAHRDAETIKHEAEKLEAKLSKIESVDCLLCNKDLMSYHQALSELTVLREQIKVAVLSTSFAQKALLPGRIITLETHNNQKALAIVLQVESDGSGKKLVDKSLTVLSILDNGTAGDALKSIKSIKDENHLEPHVKTKLLLPEGPSTYDIFQISVMDVCDITTSKMKIEGDRIIQDHRKRMQPRFSNDPPSRSTVIVRQELLRLIEANPEGLEVMDPIKDFNIRDLDLVDVLTRKCFLEDLLGTFVCTTCPKLKQHFSLVRNEITLRENLNHLQFLLSDDSLQLIKEYNQRIEVLKKLRYLDTNNRVQLKGRVACEISNHELMITELVFHNLLTDLHHTEIAALLSCFVFQQRRCSEPNFTKTLEEGKGRILSIAGTIAAAQTECGLVTSEEEFKEQFYFGLVEVVYEWSRGTPFSEIINMTDVQEGIIVRCIQRLDETCRDVRNAARIIGDPTLYKKMEDASASIRRDIVFAASLYTQ</sequence>
<organism evidence="12 13">
    <name type="scientific">Actinia tenebrosa</name>
    <name type="common">Australian red waratah sea anemone</name>
    <dbReference type="NCBI Taxonomy" id="6105"/>
    <lineage>
        <taxon>Eukaryota</taxon>
        <taxon>Metazoa</taxon>
        <taxon>Cnidaria</taxon>
        <taxon>Anthozoa</taxon>
        <taxon>Hexacorallia</taxon>
        <taxon>Actiniaria</taxon>
        <taxon>Actiniidae</taxon>
        <taxon>Actinia</taxon>
    </lineage>
</organism>
<dbReference type="GO" id="GO:0070478">
    <property type="term" value="P:nuclear-transcribed mRNA catabolic process, 3'-5' exonucleolytic nonsense-mediated decay"/>
    <property type="evidence" value="ECO:0007669"/>
    <property type="project" value="TreeGrafter"/>
</dbReference>
<dbReference type="InterPro" id="IPR048392">
    <property type="entry name" value="MTR4-like_stalk"/>
</dbReference>
<dbReference type="Pfam" id="PF00270">
    <property type="entry name" value="DEAD"/>
    <property type="match status" value="1"/>
</dbReference>
<feature type="compositionally biased region" description="Acidic residues" evidence="9">
    <location>
        <begin position="220"/>
        <end position="232"/>
    </location>
</feature>
<feature type="region of interest" description="Disordered" evidence="9">
    <location>
        <begin position="220"/>
        <end position="261"/>
    </location>
</feature>
<evidence type="ECO:0000256" key="6">
    <source>
        <dbReference type="ARBA" id="ARBA00022840"/>
    </source>
</evidence>
<dbReference type="OrthoDB" id="64767at2759"/>
<dbReference type="GO" id="GO:0055087">
    <property type="term" value="C:Ski complex"/>
    <property type="evidence" value="ECO:0007669"/>
    <property type="project" value="TreeGrafter"/>
</dbReference>
<dbReference type="PIRSF" id="PIRSF005198">
    <property type="entry name" value="Antiviral_helicase_SKI2"/>
    <property type="match status" value="1"/>
</dbReference>
<comment type="catalytic activity">
    <reaction evidence="8">
        <text>ATP + H2O = ADP + phosphate + H(+)</text>
        <dbReference type="Rhea" id="RHEA:13065"/>
        <dbReference type="ChEBI" id="CHEBI:15377"/>
        <dbReference type="ChEBI" id="CHEBI:15378"/>
        <dbReference type="ChEBI" id="CHEBI:30616"/>
        <dbReference type="ChEBI" id="CHEBI:43474"/>
        <dbReference type="ChEBI" id="CHEBI:456216"/>
        <dbReference type="EC" id="3.6.4.13"/>
    </reaction>
</comment>
<dbReference type="Pfam" id="PF00271">
    <property type="entry name" value="Helicase_C"/>
    <property type="match status" value="1"/>
</dbReference>
<dbReference type="InterPro" id="IPR001650">
    <property type="entry name" value="Helicase_C-like"/>
</dbReference>
<evidence type="ECO:0000256" key="9">
    <source>
        <dbReference type="SAM" id="MobiDB-lite"/>
    </source>
</evidence>
<evidence type="ECO:0000259" key="11">
    <source>
        <dbReference type="PROSITE" id="PS51194"/>
    </source>
</evidence>
<dbReference type="FunFam" id="3.40.50.300:FF:000354">
    <property type="entry name" value="ATP-dependent RNA helicase SKI2"/>
    <property type="match status" value="1"/>
</dbReference>
<gene>
    <name evidence="13" type="primary">LOC116302025</name>
</gene>
<proteinExistence type="predicted"/>
<dbReference type="InterPro" id="IPR011545">
    <property type="entry name" value="DEAD/DEAH_box_helicase_dom"/>
</dbReference>
<dbReference type="KEGG" id="aten:116302025"/>
<dbReference type="InterPro" id="IPR040801">
    <property type="entry name" value="Ski2_N"/>
</dbReference>
<dbReference type="SMART" id="SM00490">
    <property type="entry name" value="HELICc"/>
    <property type="match status" value="1"/>
</dbReference>